<evidence type="ECO:0000256" key="4">
    <source>
        <dbReference type="ARBA" id="ARBA00022723"/>
    </source>
</evidence>
<evidence type="ECO:0000313" key="14">
    <source>
        <dbReference type="EMBL" id="KAJ3684255.1"/>
    </source>
</evidence>
<feature type="domain" description="Lipoxygenase" evidence="13">
    <location>
        <begin position="1"/>
        <end position="400"/>
    </location>
</feature>
<dbReference type="InterPro" id="IPR036226">
    <property type="entry name" value="LipOase_C_sf"/>
</dbReference>
<dbReference type="Gene3D" id="1.20.245.10">
    <property type="entry name" value="Lipoxygenase-1, Domain 5"/>
    <property type="match status" value="1"/>
</dbReference>
<keyword evidence="4 12" id="KW-0479">Metal-binding</keyword>
<evidence type="ECO:0000256" key="7">
    <source>
        <dbReference type="ARBA" id="ARBA00022964"/>
    </source>
</evidence>
<dbReference type="PROSITE" id="PS00711">
    <property type="entry name" value="LIPOXYGENASE_1"/>
    <property type="match status" value="1"/>
</dbReference>
<evidence type="ECO:0000256" key="6">
    <source>
        <dbReference type="ARBA" id="ARBA00022832"/>
    </source>
</evidence>
<dbReference type="AlphaFoldDB" id="A0AAD5W9C9"/>
<reference evidence="14 15" key="1">
    <citation type="journal article" date="2022" name="Cell">
        <title>Repeat-based holocentromeres influence genome architecture and karyotype evolution.</title>
        <authorList>
            <person name="Hofstatter P.G."/>
            <person name="Thangavel G."/>
            <person name="Lux T."/>
            <person name="Neumann P."/>
            <person name="Vondrak T."/>
            <person name="Novak P."/>
            <person name="Zhang M."/>
            <person name="Costa L."/>
            <person name="Castellani M."/>
            <person name="Scott A."/>
            <person name="Toegelov H."/>
            <person name="Fuchs J."/>
            <person name="Mata-Sucre Y."/>
            <person name="Dias Y."/>
            <person name="Vanzela A.L.L."/>
            <person name="Huettel B."/>
            <person name="Almeida C.C.S."/>
            <person name="Simkova H."/>
            <person name="Souza G."/>
            <person name="Pedrosa-Harand A."/>
            <person name="Macas J."/>
            <person name="Mayer K.F.X."/>
            <person name="Houben A."/>
            <person name="Marques A."/>
        </authorList>
    </citation>
    <scope>NUCLEOTIDE SEQUENCE [LARGE SCALE GENOMIC DNA]</scope>
    <source>
        <strain evidence="14">RhyTen1mFocal</strain>
    </source>
</reference>
<gene>
    <name evidence="14" type="ORF">LUZ61_013419</name>
</gene>
<dbReference type="GO" id="GO:0006633">
    <property type="term" value="P:fatty acid biosynthetic process"/>
    <property type="evidence" value="ECO:0007669"/>
    <property type="project" value="UniProtKB-KW"/>
</dbReference>
<evidence type="ECO:0000256" key="3">
    <source>
        <dbReference type="ARBA" id="ARBA00022516"/>
    </source>
</evidence>
<evidence type="ECO:0000256" key="9">
    <source>
        <dbReference type="ARBA" id="ARBA00023004"/>
    </source>
</evidence>
<dbReference type="InterPro" id="IPR013819">
    <property type="entry name" value="LipOase_C"/>
</dbReference>
<protein>
    <recommendedName>
        <fullName evidence="13">Lipoxygenase domain-containing protein</fullName>
    </recommendedName>
</protein>
<dbReference type="FunFam" id="1.20.245.10:FF:000002">
    <property type="entry name" value="Lipoxygenase"/>
    <property type="match status" value="1"/>
</dbReference>
<evidence type="ECO:0000256" key="8">
    <source>
        <dbReference type="ARBA" id="ARBA00023002"/>
    </source>
</evidence>
<dbReference type="SUPFAM" id="SSF48484">
    <property type="entry name" value="Lipoxigenase"/>
    <property type="match status" value="1"/>
</dbReference>
<dbReference type="Pfam" id="PF00305">
    <property type="entry name" value="Lipoxygenase"/>
    <property type="match status" value="1"/>
</dbReference>
<dbReference type="Proteomes" id="UP001210211">
    <property type="component" value="Unassembled WGS sequence"/>
</dbReference>
<dbReference type="GO" id="GO:0031408">
    <property type="term" value="P:oxylipin biosynthetic process"/>
    <property type="evidence" value="ECO:0007669"/>
    <property type="project" value="UniProtKB-KW"/>
</dbReference>
<evidence type="ECO:0000256" key="2">
    <source>
        <dbReference type="ARBA" id="ARBA00009419"/>
    </source>
</evidence>
<dbReference type="PANTHER" id="PTHR11771">
    <property type="entry name" value="LIPOXYGENASE"/>
    <property type="match status" value="1"/>
</dbReference>
<dbReference type="GO" id="GO:0046872">
    <property type="term" value="F:metal ion binding"/>
    <property type="evidence" value="ECO:0007669"/>
    <property type="project" value="UniProtKB-KW"/>
</dbReference>
<evidence type="ECO:0000259" key="13">
    <source>
        <dbReference type="PROSITE" id="PS51393"/>
    </source>
</evidence>
<dbReference type="InterPro" id="IPR020834">
    <property type="entry name" value="LipOase_CS"/>
</dbReference>
<organism evidence="14 15">
    <name type="scientific">Rhynchospora tenuis</name>
    <dbReference type="NCBI Taxonomy" id="198213"/>
    <lineage>
        <taxon>Eukaryota</taxon>
        <taxon>Viridiplantae</taxon>
        <taxon>Streptophyta</taxon>
        <taxon>Embryophyta</taxon>
        <taxon>Tracheophyta</taxon>
        <taxon>Spermatophyta</taxon>
        <taxon>Magnoliopsida</taxon>
        <taxon>Liliopsida</taxon>
        <taxon>Poales</taxon>
        <taxon>Cyperaceae</taxon>
        <taxon>Cyperoideae</taxon>
        <taxon>Rhynchosporeae</taxon>
        <taxon>Rhynchospora</taxon>
    </lineage>
</organism>
<keyword evidence="6" id="KW-0276">Fatty acid metabolism</keyword>
<dbReference type="EMBL" id="JAMRDG010000002">
    <property type="protein sequence ID" value="KAJ3684255.1"/>
    <property type="molecule type" value="Genomic_DNA"/>
</dbReference>
<keyword evidence="10" id="KW-0443">Lipid metabolism</keyword>
<keyword evidence="3" id="KW-0444">Lipid biosynthesis</keyword>
<keyword evidence="15" id="KW-1185">Reference proteome</keyword>
<dbReference type="GO" id="GO:0034440">
    <property type="term" value="P:lipid oxidation"/>
    <property type="evidence" value="ECO:0007669"/>
    <property type="project" value="InterPro"/>
</dbReference>
<sequence>MNVSQPYLPHPDGWEYGVQSQVHTPSSYCVKGSIWQLAKAYVSVNDTGYHQLISHWLNTHAVIEPFVIATNRHLSVMHPMHKLLSPHFKDTININALARQHLINADGIIESTFSFEKYALELSSDVYKYWKLTEQGLPQDLLKRGLAVEDPSSPNQLRLLIKDYPYAVDGLAVWSAIKSWVDEYCSIYYPDDRTVKSDTELQAWWKEIRDVGHGDVKDETWWPAMQTYKELAETCTTVIWIASALHAAVNFGQYPYGGYHPNRPTMSRRPMPKPGTNEYEELKQDPDKVLLKTITPPIESILVAAVLEILSKHSSDEVYLGQRDCAKWTSDKRALEAFNRFNQKLIGIEKRIKEMNADPRLKNRTGPANMPYKLLYPNTSDTSRKGTGIVGMGIPNSVSI</sequence>
<evidence type="ECO:0000256" key="12">
    <source>
        <dbReference type="RuleBase" id="RU003974"/>
    </source>
</evidence>
<name>A0AAD5W9C9_9POAL</name>
<keyword evidence="11" id="KW-0275">Fatty acid biosynthesis</keyword>
<keyword evidence="9 12" id="KW-0408">Iron</keyword>
<evidence type="ECO:0000256" key="11">
    <source>
        <dbReference type="ARBA" id="ARBA00023160"/>
    </source>
</evidence>
<accession>A0AAD5W9C9</accession>
<proteinExistence type="inferred from homology"/>
<keyword evidence="5" id="KW-0925">Oxylipin biosynthesis</keyword>
<comment type="similarity">
    <text evidence="2 12">Belongs to the lipoxygenase family.</text>
</comment>
<dbReference type="GO" id="GO:0016702">
    <property type="term" value="F:oxidoreductase activity, acting on single donors with incorporation of molecular oxygen, incorporation of two atoms of oxygen"/>
    <property type="evidence" value="ECO:0007669"/>
    <property type="project" value="InterPro"/>
</dbReference>
<keyword evidence="7 12" id="KW-0223">Dioxygenase</keyword>
<evidence type="ECO:0000313" key="15">
    <source>
        <dbReference type="Proteomes" id="UP001210211"/>
    </source>
</evidence>
<dbReference type="PROSITE" id="PS00081">
    <property type="entry name" value="LIPOXYGENASE_2"/>
    <property type="match status" value="1"/>
</dbReference>
<comment type="caution">
    <text evidence="14">The sequence shown here is derived from an EMBL/GenBank/DDBJ whole genome shotgun (WGS) entry which is preliminary data.</text>
</comment>
<dbReference type="InterPro" id="IPR020833">
    <property type="entry name" value="LipOase_Fe_BS"/>
</dbReference>
<dbReference type="PRINTS" id="PR00087">
    <property type="entry name" value="LIPOXYGENASE"/>
</dbReference>
<evidence type="ECO:0000256" key="5">
    <source>
        <dbReference type="ARBA" id="ARBA00022767"/>
    </source>
</evidence>
<evidence type="ECO:0000256" key="10">
    <source>
        <dbReference type="ARBA" id="ARBA00023098"/>
    </source>
</evidence>
<dbReference type="InterPro" id="IPR000907">
    <property type="entry name" value="LipOase"/>
</dbReference>
<comment type="cofactor">
    <cofactor evidence="1 12">
        <name>Fe cation</name>
        <dbReference type="ChEBI" id="CHEBI:24875"/>
    </cofactor>
</comment>
<dbReference type="PROSITE" id="PS51393">
    <property type="entry name" value="LIPOXYGENASE_3"/>
    <property type="match status" value="1"/>
</dbReference>
<evidence type="ECO:0000256" key="1">
    <source>
        <dbReference type="ARBA" id="ARBA00001962"/>
    </source>
</evidence>
<keyword evidence="8 12" id="KW-0560">Oxidoreductase</keyword>